<name>A0A2G5P6U6_9MYCO</name>
<evidence type="ECO:0000256" key="1">
    <source>
        <dbReference type="ARBA" id="ARBA00009670"/>
    </source>
</evidence>
<dbReference type="OrthoDB" id="9795390at2"/>
<dbReference type="Pfam" id="PF03109">
    <property type="entry name" value="ABC1"/>
    <property type="match status" value="1"/>
</dbReference>
<keyword evidence="2" id="KW-0808">Transferase</keyword>
<dbReference type="InterPro" id="IPR004147">
    <property type="entry name" value="ABC1_dom"/>
</dbReference>
<organism evidence="6 7">
    <name type="scientific">Mycolicibacterium brumae</name>
    <dbReference type="NCBI Taxonomy" id="85968"/>
    <lineage>
        <taxon>Bacteria</taxon>
        <taxon>Bacillati</taxon>
        <taxon>Actinomycetota</taxon>
        <taxon>Actinomycetes</taxon>
        <taxon>Mycobacteriales</taxon>
        <taxon>Mycobacteriaceae</taxon>
        <taxon>Mycolicibacterium</taxon>
    </lineage>
</organism>
<dbReference type="PANTHER" id="PTHR43851">
    <property type="match status" value="1"/>
</dbReference>
<dbReference type="EMBL" id="PDCN02000025">
    <property type="protein sequence ID" value="PIB73733.1"/>
    <property type="molecule type" value="Genomic_DNA"/>
</dbReference>
<proteinExistence type="inferred from homology"/>
<feature type="domain" description="ABC1 atypical kinase-like" evidence="5">
    <location>
        <begin position="75"/>
        <end position="317"/>
    </location>
</feature>
<evidence type="ECO:0000313" key="6">
    <source>
        <dbReference type="EMBL" id="PIB73733.1"/>
    </source>
</evidence>
<dbReference type="SUPFAM" id="SSF56112">
    <property type="entry name" value="Protein kinase-like (PK-like)"/>
    <property type="match status" value="1"/>
</dbReference>
<dbReference type="AlphaFoldDB" id="A0A2G5P6U6"/>
<evidence type="ECO:0000256" key="3">
    <source>
        <dbReference type="ARBA" id="ARBA00022741"/>
    </source>
</evidence>
<sequence>MPLAGLAARTAGGRLVAGVQELAGDPGAVRRFHARTADRYVELLGNSKGALMKIGQILSMVDLDGPSPYQQAFARLQSDAPPMHPDLVRAQLVSEIGPPERHFAEFDVEPIAAASVGQVHRGVLHDGRPVAVKVQYPGVAEAIRADLDNAELLRSLILLVMSVSGTKIDITAVAEEVRTRVGEELDYRHEAVMLARFAELYRDHPFIHIPDAIPEASGGRVLTMTYLDGLDWASARQADQQRRDIWAESLLRYCQANFRHSNLIDVDLHPGNFRFLPDGALGVLDFGCVQVVPEQLRWVLVALMRATIDGRQTEVRRLMVRSKMIAADSPLTVEQAGEFCRGMIVDAVAPQPVTFSPEFNARKRQAMLGELGLSGLTKIRPTPEAAFLPRIQVAMDHLFTGLRATVPVRSVLDDMDGVAEPVTELGRRHHAWARERGLPGALEHHREVP</sequence>
<protein>
    <submittedName>
        <fullName evidence="6">ABC transporter</fullName>
    </submittedName>
</protein>
<dbReference type="Proteomes" id="UP000230551">
    <property type="component" value="Unassembled WGS sequence"/>
</dbReference>
<reference evidence="6 7" key="1">
    <citation type="journal article" date="2017" name="Infect. Genet. Evol.">
        <title>The new phylogeny of the genus Mycobacterium: The old and the news.</title>
        <authorList>
            <person name="Tortoli E."/>
            <person name="Fedrizzi T."/>
            <person name="Meehan C.J."/>
            <person name="Trovato A."/>
            <person name="Grottola A."/>
            <person name="Giacobazzi E."/>
            <person name="Serpini G.F."/>
            <person name="Tagliazucchi S."/>
            <person name="Fabio A."/>
            <person name="Bettua C."/>
            <person name="Bertorelli R."/>
            <person name="Frascaro F."/>
            <person name="De Sanctis V."/>
            <person name="Pecorari M."/>
            <person name="Jousson O."/>
            <person name="Segata N."/>
            <person name="Cirillo D.M."/>
        </authorList>
    </citation>
    <scope>NUCLEOTIDE SEQUENCE [LARGE SCALE GENOMIC DNA]</scope>
    <source>
        <strain evidence="6 7">CIP1034565</strain>
    </source>
</reference>
<dbReference type="GO" id="GO:0005524">
    <property type="term" value="F:ATP binding"/>
    <property type="evidence" value="ECO:0007669"/>
    <property type="project" value="UniProtKB-KW"/>
</dbReference>
<keyword evidence="3" id="KW-0547">Nucleotide-binding</keyword>
<dbReference type="InterPro" id="IPR011009">
    <property type="entry name" value="Kinase-like_dom_sf"/>
</dbReference>
<dbReference type="InterPro" id="IPR051409">
    <property type="entry name" value="Atypical_kinase_ADCK"/>
</dbReference>
<dbReference type="PANTHER" id="PTHR43851:SF3">
    <property type="entry name" value="COENZYME Q8"/>
    <property type="match status" value="1"/>
</dbReference>
<gene>
    <name evidence="6" type="ORF">CQY22_015790</name>
</gene>
<accession>A0A2G5P6U6</accession>
<dbReference type="CDD" id="cd13970">
    <property type="entry name" value="ABC1_ADCK3"/>
    <property type="match status" value="1"/>
</dbReference>
<evidence type="ECO:0000256" key="2">
    <source>
        <dbReference type="ARBA" id="ARBA00022679"/>
    </source>
</evidence>
<keyword evidence="7" id="KW-1185">Reference proteome</keyword>
<keyword evidence="4" id="KW-0067">ATP-binding</keyword>
<comment type="similarity">
    <text evidence="1">Belongs to the protein kinase superfamily. ADCK protein kinase family.</text>
</comment>
<evidence type="ECO:0000259" key="5">
    <source>
        <dbReference type="Pfam" id="PF03109"/>
    </source>
</evidence>
<evidence type="ECO:0000313" key="7">
    <source>
        <dbReference type="Proteomes" id="UP000230551"/>
    </source>
</evidence>
<dbReference type="InterPro" id="IPR034646">
    <property type="entry name" value="ADCK3_dom"/>
</dbReference>
<evidence type="ECO:0000256" key="4">
    <source>
        <dbReference type="ARBA" id="ARBA00022840"/>
    </source>
</evidence>
<comment type="caution">
    <text evidence="6">The sequence shown here is derived from an EMBL/GenBank/DDBJ whole genome shotgun (WGS) entry which is preliminary data.</text>
</comment>
<dbReference type="GO" id="GO:0016740">
    <property type="term" value="F:transferase activity"/>
    <property type="evidence" value="ECO:0007669"/>
    <property type="project" value="UniProtKB-KW"/>
</dbReference>
<dbReference type="STRING" id="85968.GCA_900073015_03374"/>